<keyword evidence="2" id="KW-1185">Reference proteome</keyword>
<organism evidence="1 2">
    <name type="scientific">Metabacillus malikii</name>
    <dbReference type="NCBI Taxonomy" id="1504265"/>
    <lineage>
        <taxon>Bacteria</taxon>
        <taxon>Bacillati</taxon>
        <taxon>Bacillota</taxon>
        <taxon>Bacilli</taxon>
        <taxon>Bacillales</taxon>
        <taxon>Bacillaceae</taxon>
        <taxon>Metabacillus</taxon>
    </lineage>
</organism>
<comment type="caution">
    <text evidence="1">The sequence shown here is derived from an EMBL/GenBank/DDBJ whole genome shotgun (WGS) entry which is preliminary data.</text>
</comment>
<protein>
    <recommendedName>
        <fullName evidence="3">Gas vesicle protein GvpU</fullName>
    </recommendedName>
</protein>
<reference evidence="1 2" key="1">
    <citation type="submission" date="2023-07" db="EMBL/GenBank/DDBJ databases">
        <title>Genomic Encyclopedia of Type Strains, Phase IV (KMG-IV): sequencing the most valuable type-strain genomes for metagenomic binning, comparative biology and taxonomic classification.</title>
        <authorList>
            <person name="Goeker M."/>
        </authorList>
    </citation>
    <scope>NUCLEOTIDE SEQUENCE [LARGE SCALE GENOMIC DNA]</scope>
    <source>
        <strain evidence="1 2">DSM 29005</strain>
    </source>
</reference>
<dbReference type="RefSeq" id="WP_307336779.1">
    <property type="nucleotide sequence ID" value="NZ_JAUSUD010000002.1"/>
</dbReference>
<name>A0ABT9ZBW4_9BACI</name>
<gene>
    <name evidence="1" type="ORF">J2S19_000547</name>
</gene>
<dbReference type="EMBL" id="JAUSUD010000002">
    <property type="protein sequence ID" value="MDQ0229296.1"/>
    <property type="molecule type" value="Genomic_DNA"/>
</dbReference>
<dbReference type="NCBIfam" id="NF041667">
    <property type="entry name" value="GvpU"/>
    <property type="match status" value="1"/>
</dbReference>
<accession>A0ABT9ZBW4</accession>
<proteinExistence type="predicted"/>
<evidence type="ECO:0008006" key="3">
    <source>
        <dbReference type="Google" id="ProtNLM"/>
    </source>
</evidence>
<evidence type="ECO:0000313" key="2">
    <source>
        <dbReference type="Proteomes" id="UP001234495"/>
    </source>
</evidence>
<evidence type="ECO:0000313" key="1">
    <source>
        <dbReference type="EMBL" id="MDQ0229296.1"/>
    </source>
</evidence>
<dbReference type="InterPro" id="IPR049644">
    <property type="entry name" value="GvpU-like"/>
</dbReference>
<sequence length="139" mass="15461">MADKEPVELSTDDAVLLMFLRLVEEDGVEVKMTVSVSGAIISGTLIGATAYYDGITESAKSLYDNTMSKIISKKFNDLKEAYAKQKDEDSKEESEEFSPSYIHLKDARYFNGTNDDLSKGTWWRGKVSSVDGFSFDSLT</sequence>
<dbReference type="Proteomes" id="UP001234495">
    <property type="component" value="Unassembled WGS sequence"/>
</dbReference>